<keyword evidence="2" id="KW-1185">Reference proteome</keyword>
<dbReference type="Proteomes" id="UP001501319">
    <property type="component" value="Unassembled WGS sequence"/>
</dbReference>
<proteinExistence type="predicted"/>
<reference evidence="1 2" key="1">
    <citation type="journal article" date="2019" name="Int. J. Syst. Evol. Microbiol.">
        <title>The Global Catalogue of Microorganisms (GCM) 10K type strain sequencing project: providing services to taxonomists for standard genome sequencing and annotation.</title>
        <authorList>
            <consortium name="The Broad Institute Genomics Platform"/>
            <consortium name="The Broad Institute Genome Sequencing Center for Infectious Disease"/>
            <person name="Wu L."/>
            <person name="Ma J."/>
        </authorList>
    </citation>
    <scope>NUCLEOTIDE SEQUENCE [LARGE SCALE GENOMIC DNA]</scope>
    <source>
        <strain evidence="1 2">JCM 14306</strain>
    </source>
</reference>
<protein>
    <submittedName>
        <fullName evidence="1">Uncharacterized protein</fullName>
    </submittedName>
</protein>
<name>A0ABN2FN95_9ACTN</name>
<comment type="caution">
    <text evidence="1">The sequence shown here is derived from an EMBL/GenBank/DDBJ whole genome shotgun (WGS) entry which is preliminary data.</text>
</comment>
<accession>A0ABN2FN95</accession>
<gene>
    <name evidence="1" type="ORF">GCM10009744_53910</name>
</gene>
<dbReference type="EMBL" id="BAAANE010000009">
    <property type="protein sequence ID" value="GAA1654743.1"/>
    <property type="molecule type" value="Genomic_DNA"/>
</dbReference>
<sequence length="123" mass="13933">MLSLPIRARLPVLRGRLSVLLVLPRLPVLRWPGLPVLRRPGLSVLRRPGLPRVHPALPLAWSTLGGVWTGVLLPARLLPLLLPLNVRPPGLARCPLALQRLCWWLALWMDWLGWALLWLSRLD</sequence>
<evidence type="ECO:0000313" key="1">
    <source>
        <dbReference type="EMBL" id="GAA1654743.1"/>
    </source>
</evidence>
<evidence type="ECO:0000313" key="2">
    <source>
        <dbReference type="Proteomes" id="UP001501319"/>
    </source>
</evidence>
<organism evidence="1 2">
    <name type="scientific">Kribbella alba</name>
    <dbReference type="NCBI Taxonomy" id="190197"/>
    <lineage>
        <taxon>Bacteria</taxon>
        <taxon>Bacillati</taxon>
        <taxon>Actinomycetota</taxon>
        <taxon>Actinomycetes</taxon>
        <taxon>Propionibacteriales</taxon>
        <taxon>Kribbellaceae</taxon>
        <taxon>Kribbella</taxon>
    </lineage>
</organism>